<dbReference type="SUPFAM" id="SSF102588">
    <property type="entry name" value="LmbE-like"/>
    <property type="match status" value="1"/>
</dbReference>
<dbReference type="InterPro" id="IPR024078">
    <property type="entry name" value="LmbE-like_dom_sf"/>
</dbReference>
<feature type="region of interest" description="Disordered" evidence="5">
    <location>
        <begin position="299"/>
        <end position="325"/>
    </location>
</feature>
<feature type="compositionally biased region" description="Polar residues" evidence="5">
    <location>
        <begin position="299"/>
        <end position="312"/>
    </location>
</feature>
<proteinExistence type="inferred from homology"/>
<feature type="chain" id="PRO_5001634140" description="N-acetylglucosaminylphosphatidylinositol deacetylase" evidence="6">
    <location>
        <begin position="18"/>
        <end position="931"/>
    </location>
</feature>
<protein>
    <recommendedName>
        <fullName evidence="2">N-acetylglucosaminylphosphatidylinositol deacetylase</fullName>
        <ecNumber evidence="2">3.5.1.89</ecNumber>
    </recommendedName>
</protein>
<gene>
    <name evidence="8" type="ORF">SPRG_08882</name>
</gene>
<keyword evidence="3" id="KW-0677">Repeat</keyword>
<evidence type="ECO:0000256" key="2">
    <source>
        <dbReference type="ARBA" id="ARBA00012176"/>
    </source>
</evidence>
<reference evidence="8 9" key="1">
    <citation type="journal article" date="2013" name="PLoS Genet.">
        <title>Distinctive expansion of potential virulence genes in the genome of the oomycete fish pathogen Saprolegnia parasitica.</title>
        <authorList>
            <person name="Jiang R.H."/>
            <person name="de Bruijn I."/>
            <person name="Haas B.J."/>
            <person name="Belmonte R."/>
            <person name="Lobach L."/>
            <person name="Christie J."/>
            <person name="van den Ackerveken G."/>
            <person name="Bottin A."/>
            <person name="Bulone V."/>
            <person name="Diaz-Moreno S.M."/>
            <person name="Dumas B."/>
            <person name="Fan L."/>
            <person name="Gaulin E."/>
            <person name="Govers F."/>
            <person name="Grenville-Briggs L.J."/>
            <person name="Horner N.R."/>
            <person name="Levin J.Z."/>
            <person name="Mammella M."/>
            <person name="Meijer H.J."/>
            <person name="Morris P."/>
            <person name="Nusbaum C."/>
            <person name="Oome S."/>
            <person name="Phillips A.J."/>
            <person name="van Rooyen D."/>
            <person name="Rzeszutek E."/>
            <person name="Saraiva M."/>
            <person name="Secombes C.J."/>
            <person name="Seidl M.F."/>
            <person name="Snel B."/>
            <person name="Stassen J.H."/>
            <person name="Sykes S."/>
            <person name="Tripathy S."/>
            <person name="van den Berg H."/>
            <person name="Vega-Arreguin J.C."/>
            <person name="Wawra S."/>
            <person name="Young S.K."/>
            <person name="Zeng Q."/>
            <person name="Dieguez-Uribeondo J."/>
            <person name="Russ C."/>
            <person name="Tyler B.M."/>
            <person name="van West P."/>
        </authorList>
    </citation>
    <scope>NUCLEOTIDE SEQUENCE [LARGE SCALE GENOMIC DNA]</scope>
    <source>
        <strain evidence="8 9">CBS 223.65</strain>
    </source>
</reference>
<dbReference type="SUPFAM" id="SSF57414">
    <property type="entry name" value="Hairpin loop containing domain-like"/>
    <property type="match status" value="1"/>
</dbReference>
<feature type="domain" description="Apple" evidence="7">
    <location>
        <begin position="99"/>
        <end position="169"/>
    </location>
</feature>
<dbReference type="InterPro" id="IPR003609">
    <property type="entry name" value="Pan_app"/>
</dbReference>
<dbReference type="GeneID" id="24131085"/>
<dbReference type="PANTHER" id="PTHR33946:SF4">
    <property type="entry name" value="COAGULATION FACTOR XI"/>
    <property type="match status" value="1"/>
</dbReference>
<dbReference type="Pfam" id="PF02585">
    <property type="entry name" value="PIG-L"/>
    <property type="match status" value="1"/>
</dbReference>
<dbReference type="OrthoDB" id="75008at2759"/>
<keyword evidence="4" id="KW-1015">Disulfide bond</keyword>
<dbReference type="RefSeq" id="XP_012203617.1">
    <property type="nucleotide sequence ID" value="XM_012348227.1"/>
</dbReference>
<name>A0A067C4Y2_SAPPC</name>
<dbReference type="AlphaFoldDB" id="A0A067C4Y2"/>
<evidence type="ECO:0000256" key="1">
    <source>
        <dbReference type="ARBA" id="ARBA00006066"/>
    </source>
</evidence>
<dbReference type="Gene3D" id="3.50.4.10">
    <property type="entry name" value="Hepatocyte Growth Factor"/>
    <property type="match status" value="3"/>
</dbReference>
<evidence type="ECO:0000256" key="4">
    <source>
        <dbReference type="ARBA" id="ARBA00023157"/>
    </source>
</evidence>
<evidence type="ECO:0000256" key="5">
    <source>
        <dbReference type="SAM" id="MobiDB-lite"/>
    </source>
</evidence>
<dbReference type="InterPro" id="IPR000177">
    <property type="entry name" value="Apple"/>
</dbReference>
<dbReference type="KEGG" id="spar:SPRG_08882"/>
<dbReference type="GO" id="GO:0005576">
    <property type="term" value="C:extracellular region"/>
    <property type="evidence" value="ECO:0007669"/>
    <property type="project" value="InterPro"/>
</dbReference>
<dbReference type="EC" id="3.5.1.89" evidence="2"/>
<evidence type="ECO:0000256" key="6">
    <source>
        <dbReference type="SAM" id="SignalP"/>
    </source>
</evidence>
<dbReference type="EMBL" id="KK583230">
    <property type="protein sequence ID" value="KDO25583.1"/>
    <property type="molecule type" value="Genomic_DNA"/>
</dbReference>
<evidence type="ECO:0000259" key="7">
    <source>
        <dbReference type="SMART" id="SM00223"/>
    </source>
</evidence>
<dbReference type="VEuPathDB" id="FungiDB:SPRG_08882"/>
<dbReference type="PANTHER" id="PTHR33946">
    <property type="match status" value="1"/>
</dbReference>
<comment type="similarity">
    <text evidence="1">Belongs to the PIGL family.</text>
</comment>
<dbReference type="Pfam" id="PF14295">
    <property type="entry name" value="PAN_4"/>
    <property type="match status" value="4"/>
</dbReference>
<evidence type="ECO:0000313" key="8">
    <source>
        <dbReference type="EMBL" id="KDO25583.1"/>
    </source>
</evidence>
<accession>A0A067C4Y2</accession>
<dbReference type="SMART" id="SM00223">
    <property type="entry name" value="APPLE"/>
    <property type="match status" value="3"/>
</dbReference>
<dbReference type="OMA" id="WLETSAY"/>
<keyword evidence="9" id="KW-1185">Reference proteome</keyword>
<keyword evidence="6" id="KW-0732">Signal</keyword>
<evidence type="ECO:0000256" key="3">
    <source>
        <dbReference type="ARBA" id="ARBA00022737"/>
    </source>
</evidence>
<dbReference type="InterPro" id="IPR003737">
    <property type="entry name" value="GlcNAc_PI_deacetylase-related"/>
</dbReference>
<sequence>MRCFLVAVLLLATAVSAQQNASSVCTPIEKDVDYYGNDIKTTTRSNPDDCCTDCAATPGCVVYVWNGASTCYLKHTIGWHMPAAGARAAKIPGPSSPLCSPVLENTEYRGVDMSWSLQRRAEDCCDDCRKTPGCQAFVWTPDDKGRCYLRRLVGDPTPRAGARSALVNKPASVCTIEKDVDYSGNDIVSIPRDSADACCADCDATPTASRRGMCNLKHTKGQASIALGAIGGSKGTTGGVGSCGVPEPDVAYDGTQLATTSHALSSACCQDCADTPGCTFYVWSGGVCSLRTNQGSKVSAPGSTSGSLALPSTQPPPPPPPGPTKVQTRIFGEFPLPRIAYSVLPQARWLETSAYKAFLYAFERIMTNETLQAQHAGQPHELVAASTHVRYFPRVRSPGECALVASTYRFAYFTFAAASQLCMAHTFAPSSASAPATTWMRSQDSFLPFGPQEFPASFVRTLSAPTLAACHAACTDTCAGVGFTLESGVCAVVVPVVHADADTDVVAGWVQNPHAWAEILNDFQYVTMTDRYLGDEVAKRVVATNVNSVVRCAKLVAAQPDAAVNVVFLYDEPTQTCYNVPTTTSPLRSIQFVNYPTSPISIGKRLLRGLASTTLVVPALSNDDCHRQCLPSKSNCFASSYLMEKCSLYTALYRPRSTLGVISPRTTLPVAPTARTSSVLFLTAHQDDHELFMSGQVAKAVADPDTAVTCIYMTAGDAGSNNGWYEAREAGTLAATRAWVQAAGRFDPVQRTSSVTVLGHVVAKVEIGNVAHYFLRLPELRTIDLSKFGTPVSPMDRPDEVYATEAEVQAVLLAIVKLEAKGRATLHSQQYGQVDHFLHAMAGRLVASAVAADPTLSTCLSTAYYWGYQKWLDPVNLPDQHTIELQRRAWLALSSTASSLYPTMSPWLDHVSVLGREYVASSLSRTDLCPA</sequence>
<feature type="domain" description="Apple" evidence="7">
    <location>
        <begin position="246"/>
        <end position="311"/>
    </location>
</feature>
<evidence type="ECO:0000313" key="9">
    <source>
        <dbReference type="Proteomes" id="UP000030745"/>
    </source>
</evidence>
<dbReference type="CDD" id="cd01100">
    <property type="entry name" value="APPLE_Factor_XI_like"/>
    <property type="match status" value="2"/>
</dbReference>
<feature type="compositionally biased region" description="Pro residues" evidence="5">
    <location>
        <begin position="313"/>
        <end position="323"/>
    </location>
</feature>
<feature type="domain" description="Apple" evidence="7">
    <location>
        <begin position="25"/>
        <end position="97"/>
    </location>
</feature>
<dbReference type="Proteomes" id="UP000030745">
    <property type="component" value="Unassembled WGS sequence"/>
</dbReference>
<dbReference type="GO" id="GO:0006508">
    <property type="term" value="P:proteolysis"/>
    <property type="evidence" value="ECO:0007669"/>
    <property type="project" value="InterPro"/>
</dbReference>
<dbReference type="GO" id="GO:0000225">
    <property type="term" value="F:N-acetylglucosaminylphosphatidylinositol deacetylase activity"/>
    <property type="evidence" value="ECO:0007669"/>
    <property type="project" value="UniProtKB-EC"/>
</dbReference>
<organism evidence="8 9">
    <name type="scientific">Saprolegnia parasitica (strain CBS 223.65)</name>
    <dbReference type="NCBI Taxonomy" id="695850"/>
    <lineage>
        <taxon>Eukaryota</taxon>
        <taxon>Sar</taxon>
        <taxon>Stramenopiles</taxon>
        <taxon>Oomycota</taxon>
        <taxon>Saprolegniomycetes</taxon>
        <taxon>Saprolegniales</taxon>
        <taxon>Saprolegniaceae</taxon>
        <taxon>Saprolegnia</taxon>
    </lineage>
</organism>
<feature type="signal peptide" evidence="6">
    <location>
        <begin position="1"/>
        <end position="17"/>
    </location>
</feature>
<dbReference type="Gene3D" id="3.40.50.10320">
    <property type="entry name" value="LmbE-like"/>
    <property type="match status" value="1"/>
</dbReference>